<dbReference type="InterPro" id="IPR000238">
    <property type="entry name" value="RbfA"/>
</dbReference>
<sequence length="118" mass="13651">MSRRVKKLNQLFRADISALLQKEVRDPRLDTLLSVNEVDVSEDMRHATVYVSHLAGDEHKDEILAALNAAAGFFRTEIAKKTDIRYMPVFNFIWDDTIERGVRLNTLIDRVTQHQPED</sequence>
<dbReference type="PROSITE" id="PS01319">
    <property type="entry name" value="RBFA"/>
    <property type="match status" value="1"/>
</dbReference>
<comment type="function">
    <text evidence="2">One of several proteins that assist in the late maturation steps of the functional core of the 30S ribosomal subunit. Associates with free 30S ribosomal subunits (but not with 30S subunits that are part of 70S ribosomes or polysomes). Required for efficient processing of 16S rRNA. May interact with the 5'-terminal helix region of 16S rRNA.</text>
</comment>
<dbReference type="Pfam" id="PF02033">
    <property type="entry name" value="RBFA"/>
    <property type="match status" value="1"/>
</dbReference>
<reference evidence="5" key="3">
    <citation type="submission" date="2023-12" db="EMBL/GenBank/DDBJ databases">
        <title>Isolation of organohalide respiring bacteria Dehalococcoides mccartyi strain GPTCE1 in groundwater collected near a chemical plant in Suzhou, China.</title>
        <authorList>
            <person name="Liu G."/>
        </authorList>
    </citation>
    <scope>NUCLEOTIDE SEQUENCE</scope>
    <source>
        <strain evidence="5">GPTCE1</strain>
    </source>
</reference>
<evidence type="ECO:0000313" key="4">
    <source>
        <dbReference type="EMBL" id="KSV16081.1"/>
    </source>
</evidence>
<accession>A0A0V8LXM7</accession>
<comment type="similarity">
    <text evidence="2">Belongs to the RbfA family.</text>
</comment>
<dbReference type="GeneID" id="3229761"/>
<dbReference type="PANTHER" id="PTHR33515:SF1">
    <property type="entry name" value="RIBOSOME-BINDING FACTOR A, CHLOROPLASTIC-RELATED"/>
    <property type="match status" value="1"/>
</dbReference>
<reference evidence="3 7" key="2">
    <citation type="journal article" date="2017" name="Sci. Rep.">
        <title>Isolation and genomic characterization of a Dehalococcoides strain suggests genomic rearrangement during culture.</title>
        <authorList>
            <person name="Yohda M."/>
            <person name="Ikegami K."/>
            <person name="Aita Y."/>
            <person name="Kitajima M."/>
            <person name="Takechi A."/>
            <person name="Iwamoto M."/>
            <person name="Fukuda T."/>
            <person name="Tamura N."/>
            <person name="Shibasaki J."/>
            <person name="Koike S."/>
            <person name="Komatsu D."/>
            <person name="Miyagi S."/>
            <person name="Nishimura M."/>
            <person name="Uchino Y."/>
            <person name="Shiroma A."/>
            <person name="Shimoji M."/>
            <person name="Tamotsu H."/>
            <person name="Ashimine N."/>
            <person name="Shinzato M."/>
            <person name="Ohki S."/>
            <person name="Nakano K."/>
            <person name="Teruya K."/>
            <person name="Satou K."/>
            <person name="Hirano T."/>
            <person name="Yagi O."/>
        </authorList>
    </citation>
    <scope>NUCLEOTIDE SEQUENCE [LARGE SCALE GENOMIC DNA]</scope>
    <source>
        <strain evidence="3 7">UCH-ATV1</strain>
    </source>
</reference>
<dbReference type="HAMAP" id="MF_00003">
    <property type="entry name" value="RbfA"/>
    <property type="match status" value="1"/>
</dbReference>
<evidence type="ECO:0000256" key="2">
    <source>
        <dbReference type="HAMAP-Rule" id="MF_00003"/>
    </source>
</evidence>
<dbReference type="InterPro" id="IPR015946">
    <property type="entry name" value="KH_dom-like_a/b"/>
</dbReference>
<proteinExistence type="inferred from homology"/>
<dbReference type="InterPro" id="IPR020053">
    <property type="entry name" value="Ribosome-bd_factorA_CS"/>
</dbReference>
<keyword evidence="2" id="KW-0963">Cytoplasm</keyword>
<evidence type="ECO:0000313" key="6">
    <source>
        <dbReference type="Proteomes" id="UP000053577"/>
    </source>
</evidence>
<dbReference type="PANTHER" id="PTHR33515">
    <property type="entry name" value="RIBOSOME-BINDING FACTOR A, CHLOROPLASTIC-RELATED"/>
    <property type="match status" value="1"/>
</dbReference>
<dbReference type="RefSeq" id="WP_010936684.1">
    <property type="nucleotide sequence ID" value="NZ_AP017649.1"/>
</dbReference>
<evidence type="ECO:0000313" key="7">
    <source>
        <dbReference type="Proteomes" id="UP000218257"/>
    </source>
</evidence>
<dbReference type="Proteomes" id="UP000218257">
    <property type="component" value="Chromosome"/>
</dbReference>
<dbReference type="SUPFAM" id="SSF89919">
    <property type="entry name" value="Ribosome-binding factor A, RbfA"/>
    <property type="match status" value="1"/>
</dbReference>
<dbReference type="SMR" id="A0A0V8LXM7"/>
<protein>
    <recommendedName>
        <fullName evidence="2">Ribosome-binding factor A</fullName>
    </recommendedName>
</protein>
<comment type="subcellular location">
    <subcellularLocation>
        <location evidence="2">Cytoplasm</location>
    </subcellularLocation>
</comment>
<dbReference type="OrthoDB" id="307788at2"/>
<dbReference type="GO" id="GO:0043024">
    <property type="term" value="F:ribosomal small subunit binding"/>
    <property type="evidence" value="ECO:0007669"/>
    <property type="project" value="TreeGrafter"/>
</dbReference>
<gene>
    <name evidence="2 5" type="primary">rbfA</name>
    <name evidence="4" type="ORF">DA01_08325</name>
    <name evidence="3" type="ORF">DEHALATV1_0811</name>
    <name evidence="5" type="ORF">VLL09_00605</name>
</gene>
<dbReference type="EMBL" id="JGYD01000029">
    <property type="protein sequence ID" value="KSV16081.1"/>
    <property type="molecule type" value="Genomic_DNA"/>
</dbReference>
<keyword evidence="1 2" id="KW-0690">Ribosome biogenesis</keyword>
<name>A0A0V8LXM7_9CHLR</name>
<dbReference type="NCBIfam" id="TIGR00082">
    <property type="entry name" value="rbfA"/>
    <property type="match status" value="1"/>
</dbReference>
<dbReference type="AlphaFoldDB" id="A0A0V8LXM7"/>
<dbReference type="GO" id="GO:0005829">
    <property type="term" value="C:cytosol"/>
    <property type="evidence" value="ECO:0007669"/>
    <property type="project" value="TreeGrafter"/>
</dbReference>
<comment type="subunit">
    <text evidence="2">Monomer. Binds 30S ribosomal subunits, but not 50S ribosomal subunits or 70S ribosomes.</text>
</comment>
<dbReference type="PATRIC" id="fig|243164.10.peg.931"/>
<dbReference type="eggNOG" id="COG0858">
    <property type="taxonomic scope" value="Bacteria"/>
</dbReference>
<dbReference type="Proteomes" id="UP001327986">
    <property type="component" value="Chromosome"/>
</dbReference>
<dbReference type="Proteomes" id="UP000053577">
    <property type="component" value="Unassembled WGS sequence"/>
</dbReference>
<evidence type="ECO:0000256" key="1">
    <source>
        <dbReference type="ARBA" id="ARBA00022517"/>
    </source>
</evidence>
<dbReference type="Gene3D" id="3.30.300.20">
    <property type="match status" value="1"/>
</dbReference>
<evidence type="ECO:0000313" key="3">
    <source>
        <dbReference type="EMBL" id="BAZ97439.1"/>
    </source>
</evidence>
<dbReference type="GO" id="GO:0030490">
    <property type="term" value="P:maturation of SSU-rRNA"/>
    <property type="evidence" value="ECO:0007669"/>
    <property type="project" value="UniProtKB-UniRule"/>
</dbReference>
<organism evidence="4 6">
    <name type="scientific">Dehalococcoides mccartyi</name>
    <dbReference type="NCBI Taxonomy" id="61435"/>
    <lineage>
        <taxon>Bacteria</taxon>
        <taxon>Bacillati</taxon>
        <taxon>Chloroflexota</taxon>
        <taxon>Dehalococcoidia</taxon>
        <taxon>Dehalococcoidales</taxon>
        <taxon>Dehalococcoidaceae</taxon>
        <taxon>Dehalococcoides</taxon>
    </lineage>
</organism>
<dbReference type="InterPro" id="IPR023799">
    <property type="entry name" value="RbfA_dom_sf"/>
</dbReference>
<reference evidence="4 6" key="1">
    <citation type="journal article" date="2015" name="Sci. Rep.">
        <title>A comparative genomics and reductive dehalogenase gene transcription study of two chloroethene-respiring bacteria, Dehalococcoides mccartyi strains MB and 11a.</title>
        <authorList>
            <person name="Low A."/>
            <person name="Shen Z."/>
            <person name="Cheng D."/>
            <person name="Rogers M.J."/>
            <person name="Lee P.K."/>
            <person name="He J."/>
        </authorList>
    </citation>
    <scope>NUCLEOTIDE SEQUENCE [LARGE SCALE GENOMIC DNA]</scope>
    <source>
        <strain evidence="4 6">MB</strain>
    </source>
</reference>
<dbReference type="EMBL" id="AP017649">
    <property type="protein sequence ID" value="BAZ97439.1"/>
    <property type="molecule type" value="Genomic_DNA"/>
</dbReference>
<dbReference type="EMBL" id="CP141531">
    <property type="protein sequence ID" value="WRO07430.1"/>
    <property type="molecule type" value="Genomic_DNA"/>
</dbReference>
<evidence type="ECO:0000313" key="5">
    <source>
        <dbReference type="EMBL" id="WRO07430.1"/>
    </source>
</evidence>